<keyword evidence="7" id="KW-1185">Reference proteome</keyword>
<dbReference type="VEuPathDB" id="FungiDB:PC110_g10837"/>
<name>A0A329S821_9STRA</name>
<dbReference type="Proteomes" id="UP000251314">
    <property type="component" value="Unassembled WGS sequence"/>
</dbReference>
<dbReference type="EMBL" id="RCMG01000788">
    <property type="protein sequence ID" value="KAG2847466.1"/>
    <property type="molecule type" value="Genomic_DNA"/>
</dbReference>
<organism evidence="6 7">
    <name type="scientific">Phytophthora cactorum</name>
    <dbReference type="NCBI Taxonomy" id="29920"/>
    <lineage>
        <taxon>Eukaryota</taxon>
        <taxon>Sar</taxon>
        <taxon>Stramenopiles</taxon>
        <taxon>Oomycota</taxon>
        <taxon>Peronosporomycetes</taxon>
        <taxon>Peronosporales</taxon>
        <taxon>Peronosporaceae</taxon>
        <taxon>Phytophthora</taxon>
    </lineage>
</organism>
<dbReference type="AlphaFoldDB" id="A0A329S821"/>
<dbReference type="Proteomes" id="UP000736787">
    <property type="component" value="Unassembled WGS sequence"/>
</dbReference>
<sequence length="622" mass="71334">MAESDEHFILTSVAVVCRHCFGSKALPHVVHLIQVFTENISQEALLDILEERKIHLFTRVLHAVDESLNMVHHEKLRQYRYAMRLVPYRMCLDEGELEAMQQLYDRYPGALDSEVVLRITKIAELPILKWLHKCKLLLFKQFPDYEDNMFMYASLKGKDDVVRWLVKLFPDTVWSLRYAAQGGHLKLLKWLTKHTSWDENSLRSALHSAIEGNHLETAKFLNNLKSAKIENQPSLKLNSLEIMQWVHDTKCWDFTNTVVFDTARTGKLEMLQWLHVNFPTFFSENVLHTAAENGNLEIVEFLHNNRQDGCTTKAMDLAALNGHLEVVQWLHSNRTEGCTTDAMDEAARNDHLDVLKWLHANRSEGCTPQAMTNAKKEGRMSCVRWLHENFDLALPTNYADTLASAGLLKLLAWLHHSGKGNWSKETMNRAAGRGHLEVVKFLHENRREGCTKQAMDTAAENNHLEVVKFLHGNRREGCTKAAMSSAAGNGHFEVVKWLQENRREGCTKAAMPAAALGGHLKVMKLLDATYHLDWSEKAIDNAISEGHTEAVKWLYYHLNQTLYGRFAIRAARNDCIGVLQFMDTVSGLCRNESIYFVGCGNKNPEVVKWYVDHYDNPRKRKY</sequence>
<dbReference type="STRING" id="29920.A0A329S821"/>
<gene>
    <name evidence="6" type="ORF">PC110_g10837</name>
    <name evidence="1" type="ORF">PC113_g17773</name>
    <name evidence="2" type="ORF">PC115_g17328</name>
    <name evidence="3" type="ORF">PC117_g16730</name>
    <name evidence="4" type="ORF">PC118_g17500</name>
    <name evidence="5" type="ORF">PC129_g18833</name>
</gene>
<dbReference type="EMBL" id="RCMI01000813">
    <property type="protein sequence ID" value="KAG2897068.1"/>
    <property type="molecule type" value="Genomic_DNA"/>
</dbReference>
<comment type="caution">
    <text evidence="6">The sequence shown here is derived from an EMBL/GenBank/DDBJ whole genome shotgun (WGS) entry which is preliminary data.</text>
</comment>
<dbReference type="PANTHER" id="PTHR46586">
    <property type="entry name" value="ANKYRIN REPEAT-CONTAINING PROTEIN"/>
    <property type="match status" value="1"/>
</dbReference>
<dbReference type="EMBL" id="RCMK01000603">
    <property type="protein sequence ID" value="KAG2919627.1"/>
    <property type="molecule type" value="Genomic_DNA"/>
</dbReference>
<protein>
    <recommendedName>
        <fullName evidence="8">Ankyrin repeat-containing domain</fullName>
    </recommendedName>
</protein>
<evidence type="ECO:0000313" key="7">
    <source>
        <dbReference type="Proteomes" id="UP000251314"/>
    </source>
</evidence>
<dbReference type="InterPro" id="IPR052050">
    <property type="entry name" value="SecEffector_AnkRepeat"/>
</dbReference>
<evidence type="ECO:0000313" key="3">
    <source>
        <dbReference type="EMBL" id="KAG2919627.1"/>
    </source>
</evidence>
<dbReference type="InterPro" id="IPR002110">
    <property type="entry name" value="Ankyrin_rpt"/>
</dbReference>
<proteinExistence type="predicted"/>
<dbReference type="SUPFAM" id="SSF48403">
    <property type="entry name" value="Ankyrin repeat"/>
    <property type="match status" value="2"/>
</dbReference>
<dbReference type="EMBL" id="RCMV01001136">
    <property type="protein sequence ID" value="KAG3210164.1"/>
    <property type="molecule type" value="Genomic_DNA"/>
</dbReference>
<dbReference type="Proteomes" id="UP000774804">
    <property type="component" value="Unassembled WGS sequence"/>
</dbReference>
<reference evidence="1" key="2">
    <citation type="submission" date="2018-10" db="EMBL/GenBank/DDBJ databases">
        <title>Effector identification in a new, highly contiguous assembly of the strawberry crown rot pathogen Phytophthora cactorum.</title>
        <authorList>
            <person name="Armitage A.D."/>
            <person name="Nellist C.F."/>
            <person name="Bates H."/>
            <person name="Vickerstaff R.J."/>
            <person name="Harrison R.J."/>
        </authorList>
    </citation>
    <scope>NUCLEOTIDE SEQUENCE</scope>
    <source>
        <strain evidence="1">15-7</strain>
        <strain evidence="2">4032</strain>
        <strain evidence="3">4040</strain>
        <strain evidence="4">P415</strain>
        <strain evidence="5">P421</strain>
    </source>
</reference>
<dbReference type="EMBL" id="RCML01000797">
    <property type="protein sequence ID" value="KAG2969350.1"/>
    <property type="molecule type" value="Genomic_DNA"/>
</dbReference>
<dbReference type="PANTHER" id="PTHR46586:SF3">
    <property type="entry name" value="ANKYRIN REPEAT-CONTAINING PROTEIN"/>
    <property type="match status" value="1"/>
</dbReference>
<dbReference type="Pfam" id="PF12796">
    <property type="entry name" value="Ank_2"/>
    <property type="match status" value="3"/>
</dbReference>
<evidence type="ECO:0000313" key="4">
    <source>
        <dbReference type="EMBL" id="KAG2969350.1"/>
    </source>
</evidence>
<dbReference type="EMBL" id="MJFZ01000261">
    <property type="protein sequence ID" value="RAW32841.1"/>
    <property type="molecule type" value="Genomic_DNA"/>
</dbReference>
<accession>A0A329S821</accession>
<dbReference type="Proteomes" id="UP000760860">
    <property type="component" value="Unassembled WGS sequence"/>
</dbReference>
<dbReference type="InterPro" id="IPR036770">
    <property type="entry name" value="Ankyrin_rpt-contain_sf"/>
</dbReference>
<evidence type="ECO:0000313" key="6">
    <source>
        <dbReference type="EMBL" id="RAW32841.1"/>
    </source>
</evidence>
<reference evidence="6 7" key="1">
    <citation type="submission" date="2018-01" db="EMBL/GenBank/DDBJ databases">
        <title>Draft genome of the strawberry crown rot pathogen Phytophthora cactorum.</title>
        <authorList>
            <person name="Armitage A.D."/>
            <person name="Lysoe E."/>
            <person name="Nellist C.F."/>
            <person name="Harrison R.J."/>
            <person name="Brurberg M.B."/>
        </authorList>
    </citation>
    <scope>NUCLEOTIDE SEQUENCE [LARGE SCALE GENOMIC DNA]</scope>
    <source>
        <strain evidence="6 7">10300</strain>
    </source>
</reference>
<evidence type="ECO:0008006" key="8">
    <source>
        <dbReference type="Google" id="ProtNLM"/>
    </source>
</evidence>
<evidence type="ECO:0000313" key="2">
    <source>
        <dbReference type="EMBL" id="KAG2897068.1"/>
    </source>
</evidence>
<dbReference type="Proteomes" id="UP000697107">
    <property type="component" value="Unassembled WGS sequence"/>
</dbReference>
<dbReference type="OrthoDB" id="112837at2759"/>
<dbReference type="Gene3D" id="1.25.40.20">
    <property type="entry name" value="Ankyrin repeat-containing domain"/>
    <property type="match status" value="3"/>
</dbReference>
<dbReference type="SMART" id="SM00248">
    <property type="entry name" value="ANK"/>
    <property type="match status" value="4"/>
</dbReference>
<evidence type="ECO:0000313" key="5">
    <source>
        <dbReference type="EMBL" id="KAG3210164.1"/>
    </source>
</evidence>
<evidence type="ECO:0000313" key="1">
    <source>
        <dbReference type="EMBL" id="KAG2847466.1"/>
    </source>
</evidence>
<dbReference type="Proteomes" id="UP000735874">
    <property type="component" value="Unassembled WGS sequence"/>
</dbReference>